<accession>A0A9W9X3I3</accession>
<dbReference type="RefSeq" id="XP_056788556.1">
    <property type="nucleotide sequence ID" value="XM_056936621.1"/>
</dbReference>
<name>A0A9W9X3I3_9EURO</name>
<evidence type="ECO:0000259" key="1">
    <source>
        <dbReference type="Pfam" id="PF00501"/>
    </source>
</evidence>
<dbReference type="GO" id="GO:0016405">
    <property type="term" value="F:CoA-ligase activity"/>
    <property type="evidence" value="ECO:0007669"/>
    <property type="project" value="TreeGrafter"/>
</dbReference>
<dbReference type="Pfam" id="PF00501">
    <property type="entry name" value="AMP-binding"/>
    <property type="match status" value="1"/>
</dbReference>
<proteinExistence type="predicted"/>
<dbReference type="AlphaFoldDB" id="A0A9W9X3I3"/>
<dbReference type="PANTHER" id="PTHR24096">
    <property type="entry name" value="LONG-CHAIN-FATTY-ACID--COA LIGASE"/>
    <property type="match status" value="1"/>
</dbReference>
<feature type="domain" description="AMP-dependent synthetase/ligase" evidence="1">
    <location>
        <begin position="124"/>
        <end position="291"/>
    </location>
</feature>
<reference evidence="2" key="2">
    <citation type="journal article" date="2023" name="IMA Fungus">
        <title>Comparative genomic study of the Penicillium genus elucidates a diverse pangenome and 15 lateral gene transfer events.</title>
        <authorList>
            <person name="Petersen C."/>
            <person name="Sorensen T."/>
            <person name="Nielsen M.R."/>
            <person name="Sondergaard T.E."/>
            <person name="Sorensen J.L."/>
            <person name="Fitzpatrick D.A."/>
            <person name="Frisvad J.C."/>
            <person name="Nielsen K.L."/>
        </authorList>
    </citation>
    <scope>NUCLEOTIDE SEQUENCE</scope>
    <source>
        <strain evidence="2">IBT 30728</strain>
    </source>
</reference>
<dbReference type="SUPFAM" id="SSF56801">
    <property type="entry name" value="Acetyl-CoA synthetase-like"/>
    <property type="match status" value="1"/>
</dbReference>
<organism evidence="2 3">
    <name type="scientific">Penicillium diatomitis</name>
    <dbReference type="NCBI Taxonomy" id="2819901"/>
    <lineage>
        <taxon>Eukaryota</taxon>
        <taxon>Fungi</taxon>
        <taxon>Dikarya</taxon>
        <taxon>Ascomycota</taxon>
        <taxon>Pezizomycotina</taxon>
        <taxon>Eurotiomycetes</taxon>
        <taxon>Eurotiomycetidae</taxon>
        <taxon>Eurotiales</taxon>
        <taxon>Aspergillaceae</taxon>
        <taxon>Penicillium</taxon>
    </lineage>
</organism>
<evidence type="ECO:0000313" key="3">
    <source>
        <dbReference type="Proteomes" id="UP001148312"/>
    </source>
</evidence>
<dbReference type="Gene3D" id="3.40.50.980">
    <property type="match status" value="1"/>
</dbReference>
<protein>
    <recommendedName>
        <fullName evidence="1">AMP-dependent synthetase/ligase domain-containing protein</fullName>
    </recommendedName>
</protein>
<sequence length="348" mass="39108">MNFPNEPFFRRLVDLANGHSRVIISDGFSGIRITYGELLSRVLRFQQDLQQQLPPATLDNNKVLREPLCVGILATVSVEFVVALLAILSIGGIVVPLCKSQFAFSSLDGNLPANSAPQQRPIPLIQRREAILIFTSGTTGQQKGVLHSREFFNAKVEAEPIGTDSECLLFARMSILVVSIRVMVRMLLRGVRIELWPYLYDPDMIWERLRKGGITALDLLPTMWRNMMLAYRQRISQLPSAEQEKYCAGARQLRDVACGGQPMLQDVKLFWQKMLDGRCVTIIYGATEAGNSLLRAVGEDSLVEATRSAFDQDGFFRTGDIVRYNGSEYVFEGRASCDCKYMHRECVS</sequence>
<gene>
    <name evidence="2" type="ORF">N7539_007020</name>
</gene>
<dbReference type="GeneID" id="81626870"/>
<reference evidence="2" key="1">
    <citation type="submission" date="2022-12" db="EMBL/GenBank/DDBJ databases">
        <authorList>
            <person name="Petersen C."/>
        </authorList>
    </citation>
    <scope>NUCLEOTIDE SEQUENCE</scope>
    <source>
        <strain evidence="2">IBT 30728</strain>
    </source>
</reference>
<dbReference type="InterPro" id="IPR000873">
    <property type="entry name" value="AMP-dep_synth/lig_dom"/>
</dbReference>
<dbReference type="InterPro" id="IPR042099">
    <property type="entry name" value="ANL_N_sf"/>
</dbReference>
<dbReference type="Proteomes" id="UP001148312">
    <property type="component" value="Unassembled WGS sequence"/>
</dbReference>
<keyword evidence="3" id="KW-1185">Reference proteome</keyword>
<comment type="caution">
    <text evidence="2">The sequence shown here is derived from an EMBL/GenBank/DDBJ whole genome shotgun (WGS) entry which is preliminary data.</text>
</comment>
<dbReference type="Gene3D" id="2.30.38.10">
    <property type="entry name" value="Luciferase, Domain 3"/>
    <property type="match status" value="1"/>
</dbReference>
<dbReference type="EMBL" id="JAPWDQ010000009">
    <property type="protein sequence ID" value="KAJ5481126.1"/>
    <property type="molecule type" value="Genomic_DNA"/>
</dbReference>
<evidence type="ECO:0000313" key="2">
    <source>
        <dbReference type="EMBL" id="KAJ5481126.1"/>
    </source>
</evidence>
<dbReference type="Gene3D" id="3.40.50.12780">
    <property type="entry name" value="N-terminal domain of ligase-like"/>
    <property type="match status" value="1"/>
</dbReference>